<dbReference type="SUPFAM" id="SSF53756">
    <property type="entry name" value="UDP-Glycosyltransferase/glycogen phosphorylase"/>
    <property type="match status" value="1"/>
</dbReference>
<evidence type="ECO:0008006" key="3">
    <source>
        <dbReference type="Google" id="ProtNLM"/>
    </source>
</evidence>
<proteinExistence type="predicted"/>
<protein>
    <recommendedName>
        <fullName evidence="3">Glycosyltransferase subfamily 4-like N-terminal domain-containing protein</fullName>
    </recommendedName>
</protein>
<dbReference type="AlphaFoldDB" id="A0A4Q1CHJ5"/>
<gene>
    <name evidence="1" type="ORF">ESA94_15040</name>
</gene>
<dbReference type="EMBL" id="SDHW01000004">
    <property type="protein sequence ID" value="RXK59447.1"/>
    <property type="molecule type" value="Genomic_DNA"/>
</dbReference>
<dbReference type="OrthoDB" id="846071at2"/>
<dbReference type="Proteomes" id="UP000290204">
    <property type="component" value="Unassembled WGS sequence"/>
</dbReference>
<keyword evidence="2" id="KW-1185">Reference proteome</keyword>
<comment type="caution">
    <text evidence="1">The sequence shown here is derived from an EMBL/GenBank/DDBJ whole genome shotgun (WGS) entry which is preliminary data.</text>
</comment>
<name>A0A4Q1CHJ5_9BACT</name>
<evidence type="ECO:0000313" key="2">
    <source>
        <dbReference type="Proteomes" id="UP000290204"/>
    </source>
</evidence>
<accession>A0A4Q1CHJ5</accession>
<sequence>MKKILIITPHYPPSNLAAVHRSRLFAQHLPLFGWKPVLLTVHEDYYEEELDWNLHKLLPSDQQIEKTAAYKVTKPRIVGDIGLRAFFQLRKRALELVQKEKIDFVYIPIPSFYVSLIGPYLHRKTGVKYGIDYIDPWVHVFPGSDQLFSRHWFSTKLAKWLEPKAVKNAALITGVAEGYYQGVIERNPHLKQRCVFGAMPYGGEAADHAGLKQLNLKPYLFEANNKLQFVYAGAMLPKAYAPLEEIFKTVSANKELFADVEFHFIGTGKTPNDPQGYNIKPIAERYGLWQSVVFEYPKRIPYLDVLIHLEAADAVFILGSTEPHYTPSKTYQGVLSKKPILAVLHSASTAVDVLRKSGAGLVLAFNGEEGLDQVPTGFVSLFNQFRAFQQNFNANAIDQTAFELYSAKSVTAVLARLLDAVHGN</sequence>
<dbReference type="RefSeq" id="WP_129131750.1">
    <property type="nucleotide sequence ID" value="NZ_SDHW01000004.1"/>
</dbReference>
<organism evidence="1 2">
    <name type="scientific">Lacibacter luteus</name>
    <dbReference type="NCBI Taxonomy" id="2508719"/>
    <lineage>
        <taxon>Bacteria</taxon>
        <taxon>Pseudomonadati</taxon>
        <taxon>Bacteroidota</taxon>
        <taxon>Chitinophagia</taxon>
        <taxon>Chitinophagales</taxon>
        <taxon>Chitinophagaceae</taxon>
        <taxon>Lacibacter</taxon>
    </lineage>
</organism>
<reference evidence="1 2" key="1">
    <citation type="submission" date="2019-01" db="EMBL/GenBank/DDBJ databases">
        <title>Lacibacter sp. strain TTM-7.</title>
        <authorList>
            <person name="Chen W.-M."/>
        </authorList>
    </citation>
    <scope>NUCLEOTIDE SEQUENCE [LARGE SCALE GENOMIC DNA]</scope>
    <source>
        <strain evidence="1 2">TTM-7</strain>
    </source>
</reference>
<evidence type="ECO:0000313" key="1">
    <source>
        <dbReference type="EMBL" id="RXK59447.1"/>
    </source>
</evidence>